<name>A0ABP0TWS3_9BRYO</name>
<dbReference type="Proteomes" id="UP001497512">
    <property type="component" value="Chromosome 15"/>
</dbReference>
<reference evidence="1" key="1">
    <citation type="submission" date="2024-02" db="EMBL/GenBank/DDBJ databases">
        <authorList>
            <consortium name="ELIXIR-Norway"/>
            <consortium name="Elixir Norway"/>
        </authorList>
    </citation>
    <scope>NUCLEOTIDE SEQUENCE</scope>
</reference>
<sequence>MPSTEGEMGLTIEEYDISSIVLDGGSYRDHWAVGVGGLGSLVDSKGQSLWLLARIREPHCLWLNSCAILGKALAQAKFGQGKRLSISTSRLSDSLLHGIACQSTMQSRKSTVRGCLRDSLG</sequence>
<keyword evidence="2" id="KW-1185">Reference proteome</keyword>
<gene>
    <name evidence="1" type="ORF">CSSPTR1EN2_LOCUS8539</name>
</gene>
<protein>
    <submittedName>
        <fullName evidence="1">Uncharacterized protein</fullName>
    </submittedName>
</protein>
<evidence type="ECO:0000313" key="2">
    <source>
        <dbReference type="Proteomes" id="UP001497512"/>
    </source>
</evidence>
<proteinExistence type="predicted"/>
<accession>A0ABP0TWS3</accession>
<organism evidence="1 2">
    <name type="scientific">Sphagnum troendelagicum</name>
    <dbReference type="NCBI Taxonomy" id="128251"/>
    <lineage>
        <taxon>Eukaryota</taxon>
        <taxon>Viridiplantae</taxon>
        <taxon>Streptophyta</taxon>
        <taxon>Embryophyta</taxon>
        <taxon>Bryophyta</taxon>
        <taxon>Sphagnophytina</taxon>
        <taxon>Sphagnopsida</taxon>
        <taxon>Sphagnales</taxon>
        <taxon>Sphagnaceae</taxon>
        <taxon>Sphagnum</taxon>
    </lineage>
</organism>
<evidence type="ECO:0000313" key="1">
    <source>
        <dbReference type="EMBL" id="CAK9206819.1"/>
    </source>
</evidence>
<dbReference type="EMBL" id="OZ019907">
    <property type="protein sequence ID" value="CAK9206819.1"/>
    <property type="molecule type" value="Genomic_DNA"/>
</dbReference>